<evidence type="ECO:0000313" key="8">
    <source>
        <dbReference type="Proteomes" id="UP000008068"/>
    </source>
</evidence>
<dbReference type="InParanoid" id="G0PHN9"/>
<dbReference type="STRING" id="135651.G0PHN9"/>
<keyword evidence="1 3" id="KW-0479">Metal-binding</keyword>
<evidence type="ECO:0000256" key="5">
    <source>
        <dbReference type="SAM" id="MobiDB-lite"/>
    </source>
</evidence>
<evidence type="ECO:0000256" key="4">
    <source>
        <dbReference type="SAM" id="Coils"/>
    </source>
</evidence>
<evidence type="ECO:0000313" key="7">
    <source>
        <dbReference type="EMBL" id="EGT56885.1"/>
    </source>
</evidence>
<name>G0PHN9_CAEBE</name>
<feature type="compositionally biased region" description="Polar residues" evidence="5">
    <location>
        <begin position="163"/>
        <end position="181"/>
    </location>
</feature>
<evidence type="ECO:0000256" key="2">
    <source>
        <dbReference type="ARBA" id="ARBA00022833"/>
    </source>
</evidence>
<dbReference type="eggNOG" id="ENOG502TK2R">
    <property type="taxonomic scope" value="Eukaryota"/>
</dbReference>
<feature type="compositionally biased region" description="Low complexity" evidence="5">
    <location>
        <begin position="1"/>
        <end position="32"/>
    </location>
</feature>
<dbReference type="InterPro" id="IPR001841">
    <property type="entry name" value="Znf_RING"/>
</dbReference>
<feature type="region of interest" description="Disordered" evidence="5">
    <location>
        <begin position="158"/>
        <end position="181"/>
    </location>
</feature>
<evidence type="ECO:0000259" key="6">
    <source>
        <dbReference type="PROSITE" id="PS50089"/>
    </source>
</evidence>
<dbReference type="GO" id="GO:0008270">
    <property type="term" value="F:zinc ion binding"/>
    <property type="evidence" value="ECO:0007669"/>
    <property type="project" value="UniProtKB-KW"/>
</dbReference>
<feature type="region of interest" description="Disordered" evidence="5">
    <location>
        <begin position="1250"/>
        <end position="1275"/>
    </location>
</feature>
<evidence type="ECO:0000256" key="1">
    <source>
        <dbReference type="ARBA" id="ARBA00022771"/>
    </source>
</evidence>
<dbReference type="CDD" id="cd16448">
    <property type="entry name" value="RING-H2"/>
    <property type="match status" value="1"/>
</dbReference>
<feature type="coiled-coil region" evidence="4">
    <location>
        <begin position="1334"/>
        <end position="1389"/>
    </location>
</feature>
<feature type="compositionally biased region" description="Low complexity" evidence="5">
    <location>
        <begin position="1066"/>
        <end position="1076"/>
    </location>
</feature>
<feature type="region of interest" description="Disordered" evidence="5">
    <location>
        <begin position="1022"/>
        <end position="1155"/>
    </location>
</feature>
<dbReference type="SUPFAM" id="SSF57850">
    <property type="entry name" value="RING/U-box"/>
    <property type="match status" value="1"/>
</dbReference>
<evidence type="ECO:0000256" key="3">
    <source>
        <dbReference type="PROSITE-ProRule" id="PRU00175"/>
    </source>
</evidence>
<organism evidence="8">
    <name type="scientific">Caenorhabditis brenneri</name>
    <name type="common">Nematode worm</name>
    <dbReference type="NCBI Taxonomy" id="135651"/>
    <lineage>
        <taxon>Eukaryota</taxon>
        <taxon>Metazoa</taxon>
        <taxon>Ecdysozoa</taxon>
        <taxon>Nematoda</taxon>
        <taxon>Chromadorea</taxon>
        <taxon>Rhabditida</taxon>
        <taxon>Rhabditina</taxon>
        <taxon>Rhabditomorpha</taxon>
        <taxon>Rhabditoidea</taxon>
        <taxon>Rhabditidae</taxon>
        <taxon>Peloderinae</taxon>
        <taxon>Caenorhabditis</taxon>
    </lineage>
</organism>
<keyword evidence="4" id="KW-0175">Coiled coil</keyword>
<keyword evidence="1 3" id="KW-0863">Zinc-finger</keyword>
<protein>
    <recommendedName>
        <fullName evidence="6">RING-type domain-containing protein</fullName>
    </recommendedName>
</protein>
<keyword evidence="8" id="KW-1185">Reference proteome</keyword>
<proteinExistence type="predicted"/>
<dbReference type="PROSITE" id="PS50089">
    <property type="entry name" value="ZF_RING_2"/>
    <property type="match status" value="1"/>
</dbReference>
<accession>G0PHN9</accession>
<dbReference type="HOGENOM" id="CLU_253792_0_0_1"/>
<gene>
    <name evidence="7" type="ORF">CAEBREN_01449</name>
</gene>
<feature type="compositionally biased region" description="Basic residues" evidence="5">
    <location>
        <begin position="1084"/>
        <end position="1095"/>
    </location>
</feature>
<feature type="region of interest" description="Disordered" evidence="5">
    <location>
        <begin position="1"/>
        <end position="37"/>
    </location>
</feature>
<dbReference type="Gene3D" id="3.30.40.10">
    <property type="entry name" value="Zinc/RING finger domain, C3HC4 (zinc finger)"/>
    <property type="match status" value="1"/>
</dbReference>
<dbReference type="OrthoDB" id="8062037at2759"/>
<feature type="domain" description="RING-type" evidence="6">
    <location>
        <begin position="299"/>
        <end position="347"/>
    </location>
</feature>
<feature type="compositionally biased region" description="Basic and acidic residues" evidence="5">
    <location>
        <begin position="115"/>
        <end position="135"/>
    </location>
</feature>
<sequence>MSSNTPESSASTSPAPEHSAAPKKSTSAPSTSKTEKIACVPCKDRLELLEKVLEKIEEAEQKAAHFEFDAKKTDATEVAIRDLKKKMEEMEKVKKEVQMAIEGRKKDVEKIEMEGEQLKEKKESLEGDLKKKQQETHQLQEQSTQLMKDIKAMKLQMDRMPQERSTTPEEASEQSGTAQVSTKPVLLEWRAKKDAFNKDASLQEKKDKILSVRLLTTDPKMWDFMEYEIFHFNTTCEIYLEVIEMNIQKIKKTSNTSDLLPLPPYPDISEQFKIALEHLESLPQEPAHHDASDDPEMNCYICRNDYENGDQVLICKTCKKPVHRSCWMKWLAKQQIKTADQTCGLCRGPMIIRERKSMTTNKDSKLRVYTDCKFLDGDDPTKTVPELNAIAKCKNGPSVIANVALFDDQRQKSGRFDSYFLIHRDEYEALKNSTSFSMVQKIELIKNLDFFVKLRPKRQFFIREVGGQIFLDEILNLLVYFVDPSFHTVFMEKYIEKFQLQDTHLVKTFSIQQVNGILEMLDIDKGRITVIPDIVHSLTSASLERNFLEPTVCIVAPNGAYVIHPSLAVLRVFYSLILYRDWSEEACKKDPDGLKKYKEETMKLLERCMLELTFYLEDPSFMVSVRHLNDEILKILVLRFSRPDVYLDRRTPNLFFDQNSNEVSIEEYERIVDVFGLPALPMNPPLPLLAARLCLIAAWMTIFEPAKKIKRVLLELFVNLFHSMEDQSSAKSLIDRLCDDGQGQLPVIPEIIREYLGRIHETLDANVRIPYSFCQLNNLPEKVKNVISPDGLRKLWRTRKFTKGLIIEEMQQAYMDAVFQSVSDYFHYKPDILSSFAKSLDAVVQQNQDLIKLLDENGSYSEISELVCSLCSCPMVMFRVMLYKVSEHIKTIMKDCAPVPESSLMNDLGPLNGLRDYWAPNEFPVNPKFQQLGEKLMNVVFESYINRFNGAQESQSDFEQCIFSAAHQDPRVKLMLKKKSNITIHKESKLPMEVHRFCREYIAKYEFVQPMVLEEFERVKRAKSEQATTQSNLQIEDDKSTTTDETPEVLPRRSKSSNLRIENDRSSSSTTTITTDDTPEVLPRRSRNSKKKQSQPKHPEQRKPHSPPKFINGKVLKAIGKTRLNKKRHRTPDPPYRPNRGAKKESKPQNQEVSSSCDKCYRMSQWCILYKKYLVRTKVQLENSRIRANKCDELEKKMGEQTKMMGEKMEEKDRKIAELEKLLNTRNDEQSAYIAQLEAQLAASQKKVLELEESSRSAPAKTPEIQPSCSRDGFDANLQQNQKFKEMETRMKNIEEEFEKLKTRTSPPSAPDFEVLQDQILDKTASLKVSEKENAILASRNVSLKEEVERLYREMEVMREREHAKELELKKSQRENEVLQMTIQKHEESFKDVYYRFNNGASTFSSGSQ</sequence>
<keyword evidence="2" id="KW-0862">Zinc</keyword>
<feature type="region of interest" description="Disordered" evidence="5">
    <location>
        <begin position="115"/>
        <end position="142"/>
    </location>
</feature>
<dbReference type="EMBL" id="GL380497">
    <property type="protein sequence ID" value="EGT56885.1"/>
    <property type="molecule type" value="Genomic_DNA"/>
</dbReference>
<reference evidence="8" key="1">
    <citation type="submission" date="2011-07" db="EMBL/GenBank/DDBJ databases">
        <authorList>
            <consortium name="Caenorhabditis brenneri Sequencing and Analysis Consortium"/>
            <person name="Wilson R.K."/>
        </authorList>
    </citation>
    <scope>NUCLEOTIDE SEQUENCE [LARGE SCALE GENOMIC DNA]</scope>
    <source>
        <strain evidence="8">PB2801</strain>
    </source>
</reference>
<dbReference type="InterPro" id="IPR013083">
    <property type="entry name" value="Znf_RING/FYVE/PHD"/>
</dbReference>
<feature type="compositionally biased region" description="Polar residues" evidence="5">
    <location>
        <begin position="1025"/>
        <end position="1034"/>
    </location>
</feature>
<dbReference type="Proteomes" id="UP000008068">
    <property type="component" value="Unassembled WGS sequence"/>
</dbReference>